<dbReference type="InterPro" id="IPR008936">
    <property type="entry name" value="Rho_GTPase_activation_prot"/>
</dbReference>
<dbReference type="OrthoDB" id="19923at2759"/>
<dbReference type="eggNOG" id="KOG4270">
    <property type="taxonomic scope" value="Eukaryota"/>
</dbReference>
<organism evidence="2 3">
    <name type="scientific">Vitis vinifera</name>
    <name type="common">Grape</name>
    <dbReference type="NCBI Taxonomy" id="29760"/>
    <lineage>
        <taxon>Eukaryota</taxon>
        <taxon>Viridiplantae</taxon>
        <taxon>Streptophyta</taxon>
        <taxon>Embryophyta</taxon>
        <taxon>Tracheophyta</taxon>
        <taxon>Spermatophyta</taxon>
        <taxon>Magnoliopsida</taxon>
        <taxon>eudicotyledons</taxon>
        <taxon>Gunneridae</taxon>
        <taxon>Pentapetalae</taxon>
        <taxon>rosids</taxon>
        <taxon>Vitales</taxon>
        <taxon>Vitaceae</taxon>
        <taxon>Viteae</taxon>
        <taxon>Vitis</taxon>
    </lineage>
</organism>
<dbReference type="Pfam" id="PF00620">
    <property type="entry name" value="RhoGAP"/>
    <property type="match status" value="1"/>
</dbReference>
<dbReference type="Gene3D" id="1.10.555.10">
    <property type="entry name" value="Rho GTPase activation protein"/>
    <property type="match status" value="1"/>
</dbReference>
<dbReference type="InterPro" id="IPR000198">
    <property type="entry name" value="RhoGAP_dom"/>
</dbReference>
<dbReference type="CDD" id="cd00159">
    <property type="entry name" value="RhoGAP"/>
    <property type="match status" value="1"/>
</dbReference>
<evidence type="ECO:0000313" key="2">
    <source>
        <dbReference type="EMBL" id="CBI24074.3"/>
    </source>
</evidence>
<reference evidence="3" key="1">
    <citation type="journal article" date="2007" name="Nature">
        <title>The grapevine genome sequence suggests ancestral hexaploidization in major angiosperm phyla.</title>
        <authorList>
            <consortium name="The French-Italian Public Consortium for Grapevine Genome Characterization."/>
            <person name="Jaillon O."/>
            <person name="Aury J.-M."/>
            <person name="Noel B."/>
            <person name="Policriti A."/>
            <person name="Clepet C."/>
            <person name="Casagrande A."/>
            <person name="Choisne N."/>
            <person name="Aubourg S."/>
            <person name="Vitulo N."/>
            <person name="Jubin C."/>
            <person name="Vezzi A."/>
            <person name="Legeai F."/>
            <person name="Hugueney P."/>
            <person name="Dasilva C."/>
            <person name="Horner D."/>
            <person name="Mica E."/>
            <person name="Jublot D."/>
            <person name="Poulain J."/>
            <person name="Bruyere C."/>
            <person name="Billault A."/>
            <person name="Segurens B."/>
            <person name="Gouyvenoux M."/>
            <person name="Ugarte E."/>
            <person name="Cattonaro F."/>
            <person name="Anthouard V."/>
            <person name="Vico V."/>
            <person name="Del Fabbro C."/>
            <person name="Alaux M."/>
            <person name="Di Gaspero G."/>
            <person name="Dumas V."/>
            <person name="Felice N."/>
            <person name="Paillard S."/>
            <person name="Juman I."/>
            <person name="Moroldo M."/>
            <person name="Scalabrin S."/>
            <person name="Canaguier A."/>
            <person name="Le Clainche I."/>
            <person name="Malacrida G."/>
            <person name="Durand E."/>
            <person name="Pesole G."/>
            <person name="Laucou V."/>
            <person name="Chatelet P."/>
            <person name="Merdinoglu D."/>
            <person name="Delledonne M."/>
            <person name="Pezzotti M."/>
            <person name="Lecharny A."/>
            <person name="Scarpelli C."/>
            <person name="Artiguenave F."/>
            <person name="Pe M.E."/>
            <person name="Valle G."/>
            <person name="Morgante M."/>
            <person name="Caboche M."/>
            <person name="Adam-Blondon A.-F."/>
            <person name="Weissenbach J."/>
            <person name="Quetier F."/>
            <person name="Wincker P."/>
        </authorList>
    </citation>
    <scope>NUCLEOTIDE SEQUENCE [LARGE SCALE GENOMIC DNA]</scope>
    <source>
        <strain evidence="3">cv. Pinot noir / PN40024</strain>
    </source>
</reference>
<evidence type="ECO:0000313" key="3">
    <source>
        <dbReference type="Proteomes" id="UP000009183"/>
    </source>
</evidence>
<name>D7T0P5_VITVI</name>
<dbReference type="PANTHER" id="PTHR47367">
    <property type="entry name" value="AUXIN-REGULATED PROTEIN-LIKE"/>
    <property type="match status" value="1"/>
</dbReference>
<dbReference type="SUPFAM" id="SSF48350">
    <property type="entry name" value="GTPase activation domain, GAP"/>
    <property type="match status" value="1"/>
</dbReference>
<dbReference type="AlphaFoldDB" id="D7T0P5"/>
<accession>D7T0P5</accession>
<dbReference type="EMBL" id="FN595502">
    <property type="protein sequence ID" value="CBI24074.3"/>
    <property type="molecule type" value="Genomic_DNA"/>
</dbReference>
<sequence>MLETKEKVSIGKTKFEEVAKVTAEKSKTILTDIEHGKMCISDQTSFPIEVTVQQQHSNRPIPHILVKCADYLILLGLNSPHIFKSEGGKKVIQHLVSLYNKDSNTSFPEGVNPVDAAALAKCYLASLLEPLTTFELYNEIRGAPSNIHVT</sequence>
<dbReference type="Proteomes" id="UP000009183">
    <property type="component" value="Chromosome 11"/>
</dbReference>
<dbReference type="GO" id="GO:0007165">
    <property type="term" value="P:signal transduction"/>
    <property type="evidence" value="ECO:0007669"/>
    <property type="project" value="InterPro"/>
</dbReference>
<dbReference type="HOGENOM" id="CLU_1891107_0_0_1"/>
<proteinExistence type="predicted"/>
<dbReference type="PROSITE" id="PS50238">
    <property type="entry name" value="RHOGAP"/>
    <property type="match status" value="1"/>
</dbReference>
<keyword evidence="3" id="KW-1185">Reference proteome</keyword>
<feature type="domain" description="Rho-GAP" evidence="1">
    <location>
        <begin position="46"/>
        <end position="150"/>
    </location>
</feature>
<protein>
    <recommendedName>
        <fullName evidence="1">Rho-GAP domain-containing protein</fullName>
    </recommendedName>
</protein>
<evidence type="ECO:0000259" key="1">
    <source>
        <dbReference type="PROSITE" id="PS50238"/>
    </source>
</evidence>
<dbReference type="InParanoid" id="D7T0P5"/>
<gene>
    <name evidence="2" type="ordered locus">VIT_11s0065g00560</name>
</gene>
<dbReference type="PaxDb" id="29760-VIT_11s0065g00560.t01"/>
<dbReference type="PANTHER" id="PTHR47367:SF1">
    <property type="entry name" value="OS07G0486500 PROTEIN"/>
    <property type="match status" value="1"/>
</dbReference>